<sequence length="259" mass="28610">MDKPTINAKDPISDGKIATPSIVLQRHFDADQNSSDINKDTISMDLNRSSIHSFGAPLGSVDTPPESIHDKLAVDSLEPTEDYAPSASLQVHPGKDDESSISEVDSAAAIRHKPWTSRHTGSRVDDSDGKTAPTRTCARQRSDAEEKVQAWLEHTDISDPQTTPQDDEAEHQPQYRRKSTMQTLKSHILHGKLVNIILNPFFCYTIVMHEFLTFLLQAGLGKWINKNDPNYNDSQVLPSGKQELAILNNSNDGAIGFGK</sequence>
<feature type="region of interest" description="Disordered" evidence="1">
    <location>
        <begin position="78"/>
        <end position="178"/>
    </location>
</feature>
<feature type="compositionally biased region" description="Basic and acidic residues" evidence="1">
    <location>
        <begin position="140"/>
        <end position="157"/>
    </location>
</feature>
<reference evidence="2" key="1">
    <citation type="submission" date="2021-06" db="EMBL/GenBank/DDBJ databases">
        <authorList>
            <consortium name="DOE Joint Genome Institute"/>
            <person name="Mondo S.J."/>
            <person name="Amses K.R."/>
            <person name="Simmons D.R."/>
            <person name="Longcore J.E."/>
            <person name="Seto K."/>
            <person name="Alves G.H."/>
            <person name="Bonds A.E."/>
            <person name="Quandt C.A."/>
            <person name="Davis W.J."/>
            <person name="Chang Y."/>
            <person name="Letcher P.M."/>
            <person name="Powell M.J."/>
            <person name="Kuo A."/>
            <person name="Labutti K."/>
            <person name="Pangilinan J."/>
            <person name="Andreopoulos W."/>
            <person name="Tritt A."/>
            <person name="Riley R."/>
            <person name="Hundley H."/>
            <person name="Johnson J."/>
            <person name="Lipzen A."/>
            <person name="Barry K."/>
            <person name="Berbee M.L."/>
            <person name="Buchler N.E."/>
            <person name="Grigoriev I.V."/>
            <person name="Spatafora J.W."/>
            <person name="Stajich J.E."/>
            <person name="James T.Y."/>
        </authorList>
    </citation>
    <scope>NUCLEOTIDE SEQUENCE</scope>
    <source>
        <strain evidence="2">AG</strain>
    </source>
</reference>
<proteinExistence type="predicted"/>
<organism evidence="2 3">
    <name type="scientific">Umbelopsis ramanniana AG</name>
    <dbReference type="NCBI Taxonomy" id="1314678"/>
    <lineage>
        <taxon>Eukaryota</taxon>
        <taxon>Fungi</taxon>
        <taxon>Fungi incertae sedis</taxon>
        <taxon>Mucoromycota</taxon>
        <taxon>Mucoromycotina</taxon>
        <taxon>Umbelopsidomycetes</taxon>
        <taxon>Umbelopsidales</taxon>
        <taxon>Umbelopsidaceae</taxon>
        <taxon>Umbelopsis</taxon>
    </lineage>
</organism>
<protein>
    <submittedName>
        <fullName evidence="2">Uncharacterized protein</fullName>
    </submittedName>
</protein>
<evidence type="ECO:0000313" key="2">
    <source>
        <dbReference type="EMBL" id="KAI8583903.1"/>
    </source>
</evidence>
<dbReference type="GeneID" id="75910914"/>
<dbReference type="EMBL" id="MU620894">
    <property type="protein sequence ID" value="KAI8583903.1"/>
    <property type="molecule type" value="Genomic_DNA"/>
</dbReference>
<evidence type="ECO:0000256" key="1">
    <source>
        <dbReference type="SAM" id="MobiDB-lite"/>
    </source>
</evidence>
<dbReference type="RefSeq" id="XP_051448907.1">
    <property type="nucleotide sequence ID" value="XM_051585566.1"/>
</dbReference>
<accession>A0AAD5EHG1</accession>
<gene>
    <name evidence="2" type="ORF">K450DRAFT_220517</name>
</gene>
<evidence type="ECO:0000313" key="3">
    <source>
        <dbReference type="Proteomes" id="UP001206595"/>
    </source>
</evidence>
<comment type="caution">
    <text evidence="2">The sequence shown here is derived from an EMBL/GenBank/DDBJ whole genome shotgun (WGS) entry which is preliminary data.</text>
</comment>
<dbReference type="Proteomes" id="UP001206595">
    <property type="component" value="Unassembled WGS sequence"/>
</dbReference>
<keyword evidence="3" id="KW-1185">Reference proteome</keyword>
<dbReference type="AlphaFoldDB" id="A0AAD5EHG1"/>
<name>A0AAD5EHG1_UMBRA</name>
<reference evidence="2" key="2">
    <citation type="journal article" date="2022" name="Proc. Natl. Acad. Sci. U.S.A.">
        <title>Diploid-dominant life cycles characterize the early evolution of Fungi.</title>
        <authorList>
            <person name="Amses K.R."/>
            <person name="Simmons D.R."/>
            <person name="Longcore J.E."/>
            <person name="Mondo S.J."/>
            <person name="Seto K."/>
            <person name="Jeronimo G.H."/>
            <person name="Bonds A.E."/>
            <person name="Quandt C.A."/>
            <person name="Davis W.J."/>
            <person name="Chang Y."/>
            <person name="Federici B.A."/>
            <person name="Kuo A."/>
            <person name="LaButti K."/>
            <person name="Pangilinan J."/>
            <person name="Andreopoulos W."/>
            <person name="Tritt A."/>
            <person name="Riley R."/>
            <person name="Hundley H."/>
            <person name="Johnson J."/>
            <person name="Lipzen A."/>
            <person name="Barry K."/>
            <person name="Lang B.F."/>
            <person name="Cuomo C.A."/>
            <person name="Buchler N.E."/>
            <person name="Grigoriev I.V."/>
            <person name="Spatafora J.W."/>
            <person name="Stajich J.E."/>
            <person name="James T.Y."/>
        </authorList>
    </citation>
    <scope>NUCLEOTIDE SEQUENCE</scope>
    <source>
        <strain evidence="2">AG</strain>
    </source>
</reference>